<evidence type="ECO:0000256" key="1">
    <source>
        <dbReference type="SAM" id="Phobius"/>
    </source>
</evidence>
<keyword evidence="3" id="KW-1185">Reference proteome</keyword>
<dbReference type="EMBL" id="CP127173">
    <property type="protein sequence ID" value="WIV60672.1"/>
    <property type="molecule type" value="Genomic_DNA"/>
</dbReference>
<reference evidence="2 3" key="1">
    <citation type="submission" date="2023-06" db="EMBL/GenBank/DDBJ databases">
        <authorList>
            <person name="Oyuntsetseg B."/>
            <person name="Kim S.B."/>
        </authorList>
    </citation>
    <scope>NUCLEOTIDE SEQUENCE [LARGE SCALE GENOMIC DNA]</scope>
    <source>
        <strain evidence="2 3">2-2</strain>
    </source>
</reference>
<keyword evidence="1" id="KW-1133">Transmembrane helix</keyword>
<proteinExistence type="predicted"/>
<evidence type="ECO:0000313" key="2">
    <source>
        <dbReference type="EMBL" id="WIV60672.1"/>
    </source>
</evidence>
<feature type="transmembrane region" description="Helical" evidence="1">
    <location>
        <begin position="5"/>
        <end position="24"/>
    </location>
</feature>
<name>A0ABY8XZ34_9PSEU</name>
<gene>
    <name evidence="2" type="ORF">QP939_19700</name>
</gene>
<protein>
    <submittedName>
        <fullName evidence="2">Uncharacterized protein</fullName>
    </submittedName>
</protein>
<keyword evidence="1" id="KW-0472">Membrane</keyword>
<dbReference type="Proteomes" id="UP001227101">
    <property type="component" value="Chromosome"/>
</dbReference>
<feature type="transmembrane region" description="Helical" evidence="1">
    <location>
        <begin position="30"/>
        <end position="51"/>
    </location>
</feature>
<organism evidence="2 3">
    <name type="scientific">Amycolatopsis nalaikhensis</name>
    <dbReference type="NCBI Taxonomy" id="715472"/>
    <lineage>
        <taxon>Bacteria</taxon>
        <taxon>Bacillati</taxon>
        <taxon>Actinomycetota</taxon>
        <taxon>Actinomycetes</taxon>
        <taxon>Pseudonocardiales</taxon>
        <taxon>Pseudonocardiaceae</taxon>
        <taxon>Amycolatopsis</taxon>
    </lineage>
</organism>
<accession>A0ABY8XZ34</accession>
<dbReference type="RefSeq" id="WP_285458270.1">
    <property type="nucleotide sequence ID" value="NZ_CP127173.1"/>
</dbReference>
<evidence type="ECO:0000313" key="3">
    <source>
        <dbReference type="Proteomes" id="UP001227101"/>
    </source>
</evidence>
<keyword evidence="1" id="KW-0812">Transmembrane</keyword>
<sequence>MLGDAIGVPCVAALVIPIIAMVFAPWRPVYGAVATWAAVVIDVGWGVALFVSGVRRLREESEADVCTVHAGHRPVPGDVDETR</sequence>